<gene>
    <name evidence="2" type="ORF">ABOD76_01690</name>
</gene>
<dbReference type="EMBL" id="CP158297">
    <property type="protein sequence ID" value="XBV83789.1"/>
    <property type="molecule type" value="Genomic_DNA"/>
</dbReference>
<evidence type="ECO:0000259" key="1">
    <source>
        <dbReference type="Pfam" id="PF01261"/>
    </source>
</evidence>
<dbReference type="PANTHER" id="PTHR12110:SF53">
    <property type="entry name" value="BLR5974 PROTEIN"/>
    <property type="match status" value="1"/>
</dbReference>
<dbReference type="SUPFAM" id="SSF51658">
    <property type="entry name" value="Xylose isomerase-like"/>
    <property type="match status" value="1"/>
</dbReference>
<name>A0AAU7U5P9_9DEIO</name>
<sequence length="344" mass="39807">MTQMTTQGTTAAAGAQIRRGVSLYSFQEEFFLRKMTLEDCVAACASMGALGIETLAEQMMPGFPNLSDRFYDDWHRMMAQYGTTPVCHDMFLDTKRFRGRVLSDDEQVASIERDLRHAHRLGCTVMRVLMFVRPEILVRCIPLAERYGVRMGVEIHAPLHLSHPWILRYSEVMERENSPFLGYVLDMGIFTDHFPPVMMERFRRQGATPEIIEHVRAAYDARTLPEYVINDVREMGGTPLDIGMAEVLRHNLWSNPKHLLEHMPRIFHVHGKFYEMDDQDRETSLGYEQVIPVLVQGGYQGYICSEYEGNRHIQDAFEIDSVEQVRRHQRMLARLLGEREAAHV</sequence>
<organism evidence="2">
    <name type="scientific">Deinococcus sonorensis KR-87</name>
    <dbReference type="NCBI Taxonomy" id="694439"/>
    <lineage>
        <taxon>Bacteria</taxon>
        <taxon>Thermotogati</taxon>
        <taxon>Deinococcota</taxon>
        <taxon>Deinococci</taxon>
        <taxon>Deinococcales</taxon>
        <taxon>Deinococcaceae</taxon>
        <taxon>Deinococcus</taxon>
    </lineage>
</organism>
<feature type="domain" description="Xylose isomerase-like TIM barrel" evidence="1">
    <location>
        <begin position="41"/>
        <end position="330"/>
    </location>
</feature>
<dbReference type="Pfam" id="PF01261">
    <property type="entry name" value="AP_endonuc_2"/>
    <property type="match status" value="1"/>
</dbReference>
<reference evidence="2" key="1">
    <citation type="submission" date="2024-06" db="EMBL/GenBank/DDBJ databases">
        <title>Draft Genome Sequence of Deinococcus sonorensis Type Strain KR-87, a Biofilm Producing Representative of the Genus Deinococcus.</title>
        <authorList>
            <person name="Boren L.S."/>
            <person name="Grosso R.A."/>
            <person name="Hugenberg-Cox A.N."/>
            <person name="Hill J.T.E."/>
            <person name="Albert C.M."/>
            <person name="Tuohy J.M."/>
        </authorList>
    </citation>
    <scope>NUCLEOTIDE SEQUENCE</scope>
    <source>
        <strain evidence="2">KR-87</strain>
        <plasmid evidence="2">pDson01</plasmid>
    </source>
</reference>
<geneLocation type="plasmid" evidence="2">
    <name>pDson01</name>
</geneLocation>
<dbReference type="KEGG" id="dsc:ABOD76_01690"/>
<dbReference type="RefSeq" id="WP_350241539.1">
    <property type="nucleotide sequence ID" value="NZ_CP158297.1"/>
</dbReference>
<dbReference type="InterPro" id="IPR050312">
    <property type="entry name" value="IolE/XylAMocC-like"/>
</dbReference>
<proteinExistence type="predicted"/>
<dbReference type="PANTHER" id="PTHR12110">
    <property type="entry name" value="HYDROXYPYRUVATE ISOMERASE"/>
    <property type="match status" value="1"/>
</dbReference>
<accession>A0AAU7U5P9</accession>
<dbReference type="Gene3D" id="3.20.20.150">
    <property type="entry name" value="Divalent-metal-dependent TIM barrel enzymes"/>
    <property type="match status" value="1"/>
</dbReference>
<protein>
    <submittedName>
        <fullName evidence="2">TIM barrel protein</fullName>
    </submittedName>
</protein>
<evidence type="ECO:0000313" key="2">
    <source>
        <dbReference type="EMBL" id="XBV83789.1"/>
    </source>
</evidence>
<dbReference type="InterPro" id="IPR013022">
    <property type="entry name" value="Xyl_isomerase-like_TIM-brl"/>
</dbReference>
<dbReference type="InterPro" id="IPR036237">
    <property type="entry name" value="Xyl_isomerase-like_sf"/>
</dbReference>
<dbReference type="AlphaFoldDB" id="A0AAU7U5P9"/>
<keyword evidence="2" id="KW-0614">Plasmid</keyword>